<dbReference type="InterPro" id="IPR025592">
    <property type="entry name" value="DUF4347"/>
</dbReference>
<evidence type="ECO:0000259" key="3">
    <source>
        <dbReference type="Pfam" id="PF19077"/>
    </source>
</evidence>
<dbReference type="Pfam" id="PF19077">
    <property type="entry name" value="Big_13"/>
    <property type="match status" value="4"/>
</dbReference>
<feature type="domain" description="Bacterial Ig-like" evidence="3">
    <location>
        <begin position="281"/>
        <end position="384"/>
    </location>
</feature>
<reference evidence="4 5" key="1">
    <citation type="submission" date="2018-01" db="EMBL/GenBank/DDBJ databases">
        <title>Novel co-symbiosis in the lucinid bivalve Phacoides pectinatus.</title>
        <authorList>
            <person name="Lim S.J."/>
            <person name="Davis B.G."/>
            <person name="Gill D.E."/>
            <person name="Engel A.S."/>
            <person name="Anderson L.C."/>
            <person name="Campbell B.J."/>
        </authorList>
    </citation>
    <scope>NUCLEOTIDE SEQUENCE [LARGE SCALE GENOMIC DNA]</scope>
    <source>
        <strain evidence="4">N3_P5</strain>
    </source>
</reference>
<evidence type="ECO:0000313" key="4">
    <source>
        <dbReference type="EMBL" id="PUE00124.1"/>
    </source>
</evidence>
<dbReference type="InterPro" id="IPR013783">
    <property type="entry name" value="Ig-like_fold"/>
</dbReference>
<feature type="compositionally biased region" description="Low complexity" evidence="1">
    <location>
        <begin position="491"/>
        <end position="507"/>
    </location>
</feature>
<dbReference type="InterPro" id="IPR044016">
    <property type="entry name" value="Big_13"/>
</dbReference>
<proteinExistence type="predicted"/>
<name>A0A6N4DMH5_9GAMM</name>
<feature type="domain" description="DUF4347" evidence="2">
    <location>
        <begin position="15"/>
        <end position="179"/>
    </location>
</feature>
<feature type="compositionally biased region" description="Polar residues" evidence="1">
    <location>
        <begin position="291"/>
        <end position="313"/>
    </location>
</feature>
<evidence type="ECO:0000259" key="2">
    <source>
        <dbReference type="Pfam" id="PF14252"/>
    </source>
</evidence>
<feature type="region of interest" description="Disordered" evidence="1">
    <location>
        <begin position="491"/>
        <end position="523"/>
    </location>
</feature>
<dbReference type="AlphaFoldDB" id="A0A6N4DMH5"/>
<feature type="domain" description="Bacterial Ig-like" evidence="3">
    <location>
        <begin position="600"/>
        <end position="700"/>
    </location>
</feature>
<gene>
    <name evidence="4" type="ORF">C3L24_09690</name>
</gene>
<dbReference type="EMBL" id="PQCO01000233">
    <property type="protein sequence ID" value="PUE00124.1"/>
    <property type="molecule type" value="Genomic_DNA"/>
</dbReference>
<organism evidence="4 5">
    <name type="scientific">Candidatus Sedimenticola endophacoides</name>
    <dbReference type="NCBI Taxonomy" id="2548426"/>
    <lineage>
        <taxon>Bacteria</taxon>
        <taxon>Pseudomonadati</taxon>
        <taxon>Pseudomonadota</taxon>
        <taxon>Gammaproteobacteria</taxon>
        <taxon>Chromatiales</taxon>
        <taxon>Sedimenticolaceae</taxon>
        <taxon>Sedimenticola</taxon>
    </lineage>
</organism>
<feature type="domain" description="Bacterial Ig-like" evidence="3">
    <location>
        <begin position="497"/>
        <end position="594"/>
    </location>
</feature>
<sequence>MAVSASAELSAAHELLVIDTGLADSEELAAALAGDRDLLLIAPGEEGLERLAGYLDQQDGRYAAIHILSHGSNGRLLLGGTLLDAHTLTDHQEALQRIGAALAPGGDLLLYGCAVGAGAGGAELLDALAGVSGADVAASDDLTGTSAQGGNWELERHQGSIDAARLLDPADLAGYNHLLGLWPTVDSLITNDTTPVITGTATLDPTDSFTVTINYVTYTLGDGNLTHSGGAETWSLAIPSTDTLGPNNTYNVTATITTASGSVINDTTTDEVVTDTISPGMPVVDLEAASDSGSSNSDELTNDTTPTFSGTGENGATVNLFHDANSDGIIDAGESLGTALVSVSTWSLTSASLGDGEYSIRAIQTDVAGNSSLPSTILTVTIDTQAAVTTPDLDPGSDSGTHNDDDLTNDATPSFSGGGENGATVTLFNDLNGNDLADGGEGLGSALISGGSWNITATTLAEGSHTVKAIQTDLAGNSSSAGALDVTIDTTAPAAPDAPDLDAASDTGDSDSDGLTYDATPTLSGSGGVAGDTLTLYDSDGVSVLATTTVTGDGSWRLTLATLSDGVYDLSATYTDPAGNVSARSPTLVLTIDTVAPVKPATPDLNSASDTGISDTDNVTTDATPLFQGAAGATEGLAIIELSSSVNGARGEATAAADGSWSLPVTPHLNIGDHLITITATDVAGNTSVPSDPLAVTIDTTNVVLMTDYEEDDERAAPGFGRTDPAAQESLWLAGLEPLRLSGAGGGEVGDPGPGIYASTSPYIANLLHTGRITGPDGDEIIRIEAVASIRALLQEEAPPAPGVLMDTGDEEQPQQPPPQPLDQQVTELLQRLRGSIPAESSAADFPPEEPQYDPIRLEQERLIQALRLLKS</sequence>
<dbReference type="Proteomes" id="UP000250928">
    <property type="component" value="Unassembled WGS sequence"/>
</dbReference>
<accession>A0A6N4DMH5</accession>
<comment type="caution">
    <text evidence="4">The sequence shown here is derived from an EMBL/GenBank/DDBJ whole genome shotgun (WGS) entry which is preliminary data.</text>
</comment>
<dbReference type="Gene3D" id="2.60.40.10">
    <property type="entry name" value="Immunoglobulins"/>
    <property type="match status" value="5"/>
</dbReference>
<protein>
    <recommendedName>
        <fullName evidence="6">DUF4347 domain-containing protein</fullName>
    </recommendedName>
</protein>
<evidence type="ECO:0000256" key="1">
    <source>
        <dbReference type="SAM" id="MobiDB-lite"/>
    </source>
</evidence>
<dbReference type="Pfam" id="PF14252">
    <property type="entry name" value="DUF4347"/>
    <property type="match status" value="1"/>
</dbReference>
<dbReference type="NCBIfam" id="NF033510">
    <property type="entry name" value="Ca_tandemer"/>
    <property type="match status" value="2"/>
</dbReference>
<evidence type="ECO:0000313" key="5">
    <source>
        <dbReference type="Proteomes" id="UP000250928"/>
    </source>
</evidence>
<feature type="region of interest" description="Disordered" evidence="1">
    <location>
        <begin position="388"/>
        <end position="421"/>
    </location>
</feature>
<feature type="domain" description="Bacterial Ig-like" evidence="3">
    <location>
        <begin position="387"/>
        <end position="490"/>
    </location>
</feature>
<evidence type="ECO:0008006" key="6">
    <source>
        <dbReference type="Google" id="ProtNLM"/>
    </source>
</evidence>
<feature type="region of interest" description="Disordered" evidence="1">
    <location>
        <begin position="800"/>
        <end position="856"/>
    </location>
</feature>
<feature type="region of interest" description="Disordered" evidence="1">
    <location>
        <begin position="288"/>
        <end position="313"/>
    </location>
</feature>